<dbReference type="GO" id="GO:0032259">
    <property type="term" value="P:methylation"/>
    <property type="evidence" value="ECO:0007669"/>
    <property type="project" value="UniProtKB-KW"/>
</dbReference>
<sequence>MKAQNWVQLRERMVNDQLRSRDIRSSNVLNAMREVPRHHFIPETVQHLAYDDRPLPIGMDQTISQPYIVAFMTEQIQPKPGMKVLEIGTGSGYQAAVLAHLGCKVFTIELIPELAQRATNTLHHLKYEDVNVRAGNGFLGWPEEAPFDAIIVTAAPEEIPPNLIDQLKDGGKMVIPVGSVSSLQYLKIVTKKGGHISTESLMPVRFVPMIDRDVE</sequence>
<dbReference type="AlphaFoldDB" id="A0A0E9LSX3"/>
<evidence type="ECO:0000256" key="2">
    <source>
        <dbReference type="ARBA" id="ARBA00005369"/>
    </source>
</evidence>
<protein>
    <recommendedName>
        <fullName evidence="7">Protein-L-isoaspartate O-methyltransferase</fullName>
        <ecNumber evidence="7">2.1.1.77</ecNumber>
    </recommendedName>
    <alternativeName>
        <fullName evidence="7">L-isoaspartyl protein carboxyl methyltransferase</fullName>
    </alternativeName>
    <alternativeName>
        <fullName evidence="7">Protein L-isoaspartyl methyltransferase</fullName>
    </alternativeName>
    <alternativeName>
        <fullName evidence="7">Protein-beta-aspartate methyltransferase</fullName>
        <shortName evidence="7">PIMT</shortName>
    </alternativeName>
</protein>
<keyword evidence="3 7" id="KW-0963">Cytoplasm</keyword>
<dbReference type="Pfam" id="PF01135">
    <property type="entry name" value="PCMT"/>
    <property type="match status" value="1"/>
</dbReference>
<keyword evidence="6 7" id="KW-0949">S-adenosyl-L-methionine</keyword>
<dbReference type="CDD" id="cd02440">
    <property type="entry name" value="AdoMet_MTases"/>
    <property type="match status" value="1"/>
</dbReference>
<proteinExistence type="inferred from homology"/>
<gene>
    <name evidence="7" type="primary">pcm</name>
    <name evidence="8" type="ORF">JCM15548_1810</name>
</gene>
<dbReference type="EC" id="2.1.1.77" evidence="7"/>
<dbReference type="GO" id="GO:0005737">
    <property type="term" value="C:cytoplasm"/>
    <property type="evidence" value="ECO:0007669"/>
    <property type="project" value="UniProtKB-SubCell"/>
</dbReference>
<dbReference type="STRING" id="1236989.JCM15548_1810"/>
<evidence type="ECO:0000256" key="6">
    <source>
        <dbReference type="ARBA" id="ARBA00022691"/>
    </source>
</evidence>
<dbReference type="Gene3D" id="3.40.50.150">
    <property type="entry name" value="Vaccinia Virus protein VP39"/>
    <property type="match status" value="1"/>
</dbReference>
<evidence type="ECO:0000256" key="4">
    <source>
        <dbReference type="ARBA" id="ARBA00022603"/>
    </source>
</evidence>
<dbReference type="NCBIfam" id="TIGR00080">
    <property type="entry name" value="pimt"/>
    <property type="match status" value="1"/>
</dbReference>
<comment type="similarity">
    <text evidence="2 7">Belongs to the methyltransferase superfamily. L-isoaspartyl/D-aspartyl protein methyltransferase family.</text>
</comment>
<comment type="function">
    <text evidence="7">Catalyzes the methyl esterification of L-isoaspartyl residues in peptides and proteins that result from spontaneous decomposition of normal L-aspartyl and L-asparaginyl residues. It plays a role in the repair and/or degradation of damaged proteins.</text>
</comment>
<keyword evidence="9" id="KW-1185">Reference proteome</keyword>
<dbReference type="InterPro" id="IPR000682">
    <property type="entry name" value="PCMT"/>
</dbReference>
<dbReference type="InterPro" id="IPR029063">
    <property type="entry name" value="SAM-dependent_MTases_sf"/>
</dbReference>
<reference evidence="8 9" key="1">
    <citation type="journal article" date="2015" name="Microbes Environ.">
        <title>Distribution and evolution of nitrogen fixation genes in the phylum bacteroidetes.</title>
        <authorList>
            <person name="Inoue J."/>
            <person name="Oshima K."/>
            <person name="Suda W."/>
            <person name="Sakamoto M."/>
            <person name="Iino T."/>
            <person name="Noda S."/>
            <person name="Hongoh Y."/>
            <person name="Hattori M."/>
            <person name="Ohkuma M."/>
        </authorList>
    </citation>
    <scope>NUCLEOTIDE SEQUENCE [LARGE SCALE GENOMIC DNA]</scope>
    <source>
        <strain evidence="8">JCM 15548</strain>
    </source>
</reference>
<comment type="caution">
    <text evidence="8">The sequence shown here is derived from an EMBL/GenBank/DDBJ whole genome shotgun (WGS) entry which is preliminary data.</text>
</comment>
<dbReference type="HAMAP" id="MF_00090">
    <property type="entry name" value="PIMT"/>
    <property type="match status" value="1"/>
</dbReference>
<dbReference type="GO" id="GO:0030091">
    <property type="term" value="P:protein repair"/>
    <property type="evidence" value="ECO:0007669"/>
    <property type="project" value="UniProtKB-UniRule"/>
</dbReference>
<dbReference type="Proteomes" id="UP000032900">
    <property type="component" value="Unassembled WGS sequence"/>
</dbReference>
<evidence type="ECO:0000313" key="8">
    <source>
        <dbReference type="EMBL" id="GAO28687.1"/>
    </source>
</evidence>
<dbReference type="SUPFAM" id="SSF53335">
    <property type="entry name" value="S-adenosyl-L-methionine-dependent methyltransferases"/>
    <property type="match status" value="1"/>
</dbReference>
<dbReference type="GO" id="GO:0004719">
    <property type="term" value="F:protein-L-isoaspartate (D-aspartate) O-methyltransferase activity"/>
    <property type="evidence" value="ECO:0007669"/>
    <property type="project" value="UniProtKB-UniRule"/>
</dbReference>
<dbReference type="PROSITE" id="PS01279">
    <property type="entry name" value="PCMT"/>
    <property type="match status" value="1"/>
</dbReference>
<dbReference type="PANTHER" id="PTHR11579">
    <property type="entry name" value="PROTEIN-L-ISOASPARTATE O-METHYLTRANSFERASE"/>
    <property type="match status" value="1"/>
</dbReference>
<organism evidence="8 9">
    <name type="scientific">Geofilum rubicundum JCM 15548</name>
    <dbReference type="NCBI Taxonomy" id="1236989"/>
    <lineage>
        <taxon>Bacteria</taxon>
        <taxon>Pseudomonadati</taxon>
        <taxon>Bacteroidota</taxon>
        <taxon>Bacteroidia</taxon>
        <taxon>Marinilabiliales</taxon>
        <taxon>Marinilabiliaceae</taxon>
        <taxon>Geofilum</taxon>
    </lineage>
</organism>
<feature type="active site" evidence="7">
    <location>
        <position position="64"/>
    </location>
</feature>
<keyword evidence="5 7" id="KW-0808">Transferase</keyword>
<comment type="catalytic activity">
    <reaction evidence="7">
        <text>[protein]-L-isoaspartate + S-adenosyl-L-methionine = [protein]-L-isoaspartate alpha-methyl ester + S-adenosyl-L-homocysteine</text>
        <dbReference type="Rhea" id="RHEA:12705"/>
        <dbReference type="Rhea" id="RHEA-COMP:12143"/>
        <dbReference type="Rhea" id="RHEA-COMP:12144"/>
        <dbReference type="ChEBI" id="CHEBI:57856"/>
        <dbReference type="ChEBI" id="CHEBI:59789"/>
        <dbReference type="ChEBI" id="CHEBI:90596"/>
        <dbReference type="ChEBI" id="CHEBI:90598"/>
        <dbReference type="EC" id="2.1.1.77"/>
    </reaction>
</comment>
<dbReference type="EMBL" id="BAZW01000004">
    <property type="protein sequence ID" value="GAO28687.1"/>
    <property type="molecule type" value="Genomic_DNA"/>
</dbReference>
<evidence type="ECO:0000256" key="1">
    <source>
        <dbReference type="ARBA" id="ARBA00004496"/>
    </source>
</evidence>
<evidence type="ECO:0000256" key="7">
    <source>
        <dbReference type="HAMAP-Rule" id="MF_00090"/>
    </source>
</evidence>
<accession>A0A0E9LSX3</accession>
<dbReference type="NCBIfam" id="NF001453">
    <property type="entry name" value="PRK00312.1"/>
    <property type="match status" value="1"/>
</dbReference>
<evidence type="ECO:0000256" key="5">
    <source>
        <dbReference type="ARBA" id="ARBA00022679"/>
    </source>
</evidence>
<dbReference type="PANTHER" id="PTHR11579:SF0">
    <property type="entry name" value="PROTEIN-L-ISOASPARTATE(D-ASPARTATE) O-METHYLTRANSFERASE"/>
    <property type="match status" value="1"/>
</dbReference>
<name>A0A0E9LSX3_9BACT</name>
<evidence type="ECO:0000313" key="9">
    <source>
        <dbReference type="Proteomes" id="UP000032900"/>
    </source>
</evidence>
<comment type="subcellular location">
    <subcellularLocation>
        <location evidence="1 7">Cytoplasm</location>
    </subcellularLocation>
</comment>
<keyword evidence="4 7" id="KW-0489">Methyltransferase</keyword>
<dbReference type="FunFam" id="3.40.50.150:FF:000010">
    <property type="entry name" value="Protein-L-isoaspartate O-methyltransferase"/>
    <property type="match status" value="1"/>
</dbReference>
<dbReference type="RefSeq" id="WP_227625395.1">
    <property type="nucleotide sequence ID" value="NZ_BAZW01000004.1"/>
</dbReference>
<evidence type="ECO:0000256" key="3">
    <source>
        <dbReference type="ARBA" id="ARBA00022490"/>
    </source>
</evidence>